<feature type="domain" description="Tryptophan synthase beta chain-like PALP" evidence="6">
    <location>
        <begin position="40"/>
        <end position="283"/>
    </location>
</feature>
<dbReference type="Gene3D" id="3.40.50.1100">
    <property type="match status" value="2"/>
</dbReference>
<dbReference type="RefSeq" id="WP_008609564.1">
    <property type="nucleotide sequence ID" value="NZ_ALAB01000031.1"/>
</dbReference>
<evidence type="ECO:0000256" key="5">
    <source>
        <dbReference type="PIRSR" id="PIRSR006278-2"/>
    </source>
</evidence>
<evidence type="ECO:0000313" key="8">
    <source>
        <dbReference type="Proteomes" id="UP000012043"/>
    </source>
</evidence>
<evidence type="ECO:0000256" key="3">
    <source>
        <dbReference type="ARBA" id="ARBA00022898"/>
    </source>
</evidence>
<dbReference type="EMBL" id="ALAB01000031">
    <property type="protein sequence ID" value="EJI84573.1"/>
    <property type="molecule type" value="Genomic_DNA"/>
</dbReference>
<reference evidence="7 8" key="1">
    <citation type="journal article" date="2012" name="J. Bacteriol.">
        <title>Genome Sequence of Pectin-Degrading Alishewanella aestuarii Strain B11T, Isolated from Tidal Flat Sediment.</title>
        <authorList>
            <person name="Jung J."/>
            <person name="Choi S."/>
            <person name="Chun J."/>
            <person name="Park W."/>
        </authorList>
    </citation>
    <scope>NUCLEOTIDE SEQUENCE [LARGE SCALE GENOMIC DNA]</scope>
    <source>
        <strain evidence="7 8">B11</strain>
    </source>
</reference>
<evidence type="ECO:0000256" key="4">
    <source>
        <dbReference type="PIRSR" id="PIRSR006278-1"/>
    </source>
</evidence>
<proteinExistence type="inferred from homology"/>
<dbReference type="InterPro" id="IPR001926">
    <property type="entry name" value="TrpB-like_PALP"/>
</dbReference>
<evidence type="ECO:0000256" key="2">
    <source>
        <dbReference type="ARBA" id="ARBA00008639"/>
    </source>
</evidence>
<dbReference type="InterPro" id="IPR036052">
    <property type="entry name" value="TrpB-like_PALP_sf"/>
</dbReference>
<evidence type="ECO:0000259" key="6">
    <source>
        <dbReference type="Pfam" id="PF00291"/>
    </source>
</evidence>
<accession>J1Q0M6</accession>
<dbReference type="InterPro" id="IPR027278">
    <property type="entry name" value="ACCD_DCysDesulf"/>
</dbReference>
<comment type="caution">
    <text evidence="7">The sequence shown here is derived from an EMBL/GenBank/DDBJ whole genome shotgun (WGS) entry which is preliminary data.</text>
</comment>
<gene>
    <name evidence="7" type="ORF">AEST_26060</name>
</gene>
<organism evidence="7 8">
    <name type="scientific">Alishewanella aestuarii B11</name>
    <dbReference type="NCBI Taxonomy" id="1197174"/>
    <lineage>
        <taxon>Bacteria</taxon>
        <taxon>Pseudomonadati</taxon>
        <taxon>Pseudomonadota</taxon>
        <taxon>Gammaproteobacteria</taxon>
        <taxon>Alteromonadales</taxon>
        <taxon>Alteromonadaceae</taxon>
        <taxon>Alishewanella</taxon>
    </lineage>
</organism>
<protein>
    <submittedName>
        <fullName evidence="7">D-cysteine desulfhydrase</fullName>
    </submittedName>
</protein>
<comment type="similarity">
    <text evidence="2">Belongs to the ACC deaminase/D-cysteine desulfhydrase family.</text>
</comment>
<evidence type="ECO:0000313" key="7">
    <source>
        <dbReference type="EMBL" id="EJI84573.1"/>
    </source>
</evidence>
<keyword evidence="3 5" id="KW-0663">Pyridoxal phosphate</keyword>
<evidence type="ECO:0000256" key="1">
    <source>
        <dbReference type="ARBA" id="ARBA00001933"/>
    </source>
</evidence>
<sequence length="307" mass="33723">MASLPTATYHWQRLPIPMGQDNTPQLWICTLQAPVAEVAGNKWLKLHSAIQQRKPGQGMLSFGGAFSNHLVALAAAGQHYHFSTIGLVRTEQLDTHNPTLRRCRELGMQLIALDRISYRQQQLPEFLARLKITYPDYLILPEGGSDLAGAAGVAQLPLLQTPDGDADLLCCATASGGTLAGLIQRYPEVRCLGLPVVKDASLADRIKQCLPPTSSYQNWQLAEANSAYGKVNAELVAFCCQLKLHYQLTTEPIYTGKALQLLSQLLQTGSLSGVKRIAFFHTGGLQGLHGLYYRRLLTEAQYRLLLS</sequence>
<dbReference type="PIRSF" id="PIRSF006278">
    <property type="entry name" value="ACCD_DCysDesulf"/>
    <property type="match status" value="1"/>
</dbReference>
<dbReference type="Proteomes" id="UP000012043">
    <property type="component" value="Unassembled WGS sequence"/>
</dbReference>
<feature type="modified residue" description="N6-(pyridoxal phosphate)lysine" evidence="5">
    <location>
        <position position="42"/>
    </location>
</feature>
<dbReference type="PATRIC" id="fig|1197174.4.peg.2547"/>
<dbReference type="AlphaFoldDB" id="J1Q0M6"/>
<name>J1Q0M6_9ALTE</name>
<dbReference type="GO" id="GO:0019148">
    <property type="term" value="F:D-cysteine desulfhydrase activity"/>
    <property type="evidence" value="ECO:0007669"/>
    <property type="project" value="TreeGrafter"/>
</dbReference>
<dbReference type="SUPFAM" id="SSF53686">
    <property type="entry name" value="Tryptophan synthase beta subunit-like PLP-dependent enzymes"/>
    <property type="match status" value="1"/>
</dbReference>
<dbReference type="Pfam" id="PF00291">
    <property type="entry name" value="PALP"/>
    <property type="match status" value="1"/>
</dbReference>
<dbReference type="PANTHER" id="PTHR43780">
    <property type="entry name" value="1-AMINOCYCLOPROPANE-1-CARBOXYLATE DEAMINASE-RELATED"/>
    <property type="match status" value="1"/>
</dbReference>
<feature type="active site" description="Nucleophile" evidence="4">
    <location>
        <position position="67"/>
    </location>
</feature>
<keyword evidence="8" id="KW-1185">Reference proteome</keyword>
<dbReference type="PANTHER" id="PTHR43780:SF2">
    <property type="entry name" value="1-AMINOCYCLOPROPANE-1-CARBOXYLATE DEAMINASE-RELATED"/>
    <property type="match status" value="1"/>
</dbReference>
<comment type="cofactor">
    <cofactor evidence="1">
        <name>pyridoxal 5'-phosphate</name>
        <dbReference type="ChEBI" id="CHEBI:597326"/>
    </cofactor>
</comment>